<evidence type="ECO:0000313" key="7">
    <source>
        <dbReference type="Proteomes" id="UP000298416"/>
    </source>
</evidence>
<keyword evidence="7" id="KW-1185">Reference proteome</keyword>
<feature type="transmembrane region" description="Helical" evidence="5">
    <location>
        <begin position="12"/>
        <end position="32"/>
    </location>
</feature>
<evidence type="ECO:0000256" key="5">
    <source>
        <dbReference type="SAM" id="Phobius"/>
    </source>
</evidence>
<dbReference type="EMBL" id="PNBA02000013">
    <property type="protein sequence ID" value="KAG6403886.1"/>
    <property type="molecule type" value="Genomic_DNA"/>
</dbReference>
<dbReference type="Pfam" id="PF01501">
    <property type="entry name" value="Glyco_transf_8"/>
    <property type="match status" value="1"/>
</dbReference>
<keyword evidence="3" id="KW-0464">Manganese</keyword>
<proteinExistence type="inferred from homology"/>
<reference evidence="6" key="2">
    <citation type="submission" date="2020-08" db="EMBL/GenBank/DDBJ databases">
        <title>Plant Genome Project.</title>
        <authorList>
            <person name="Zhang R.-G."/>
        </authorList>
    </citation>
    <scope>NUCLEOTIDE SEQUENCE</scope>
    <source>
        <strain evidence="6">Huo1</strain>
        <tissue evidence="6">Leaf</tissue>
    </source>
</reference>
<dbReference type="InterPro" id="IPR002495">
    <property type="entry name" value="Glyco_trans_8"/>
</dbReference>
<keyword evidence="1" id="KW-0328">Glycosyltransferase</keyword>
<evidence type="ECO:0000256" key="1">
    <source>
        <dbReference type="ARBA" id="ARBA00022676"/>
    </source>
</evidence>
<dbReference type="GO" id="GO:0016757">
    <property type="term" value="F:glycosyltransferase activity"/>
    <property type="evidence" value="ECO:0007669"/>
    <property type="project" value="UniProtKB-KW"/>
</dbReference>
<dbReference type="OrthoDB" id="2014201at2759"/>
<evidence type="ECO:0000256" key="2">
    <source>
        <dbReference type="ARBA" id="ARBA00022679"/>
    </source>
</evidence>
<reference evidence="6" key="1">
    <citation type="submission" date="2018-01" db="EMBL/GenBank/DDBJ databases">
        <authorList>
            <person name="Mao J.F."/>
        </authorList>
    </citation>
    <scope>NUCLEOTIDE SEQUENCE</scope>
    <source>
        <strain evidence="6">Huo1</strain>
        <tissue evidence="6">Leaf</tissue>
    </source>
</reference>
<comment type="similarity">
    <text evidence="4">Belongs to the glycosyltransferase 8 family.</text>
</comment>
<accession>A0A8X8ZGC6</accession>
<dbReference type="InterPro" id="IPR050587">
    <property type="entry name" value="GNT1/Glycosyltrans_8"/>
</dbReference>
<name>A0A8X8ZGC6_SALSN</name>
<keyword evidence="5" id="KW-0472">Membrane</keyword>
<gene>
    <name evidence="6" type="ORF">SASPL_136120</name>
</gene>
<evidence type="ECO:0000256" key="4">
    <source>
        <dbReference type="RuleBase" id="RU362027"/>
    </source>
</evidence>
<evidence type="ECO:0000256" key="3">
    <source>
        <dbReference type="ARBA" id="ARBA00023211"/>
    </source>
</evidence>
<comment type="caution">
    <text evidence="6">The sequence shown here is derived from an EMBL/GenBank/DDBJ whole genome shotgun (WGS) entry which is preliminary data.</text>
</comment>
<dbReference type="CDD" id="cd02537">
    <property type="entry name" value="GT8_Glycogenin"/>
    <property type="match status" value="1"/>
</dbReference>
<dbReference type="EC" id="2.4.1.-" evidence="4"/>
<protein>
    <recommendedName>
        <fullName evidence="4">Hexosyltransferase</fullName>
        <ecNumber evidence="4">2.4.1.-</ecNumber>
    </recommendedName>
</protein>
<dbReference type="Proteomes" id="UP000298416">
    <property type="component" value="Unassembled WGS sequence"/>
</dbReference>
<keyword evidence="2" id="KW-0808">Transferase</keyword>
<evidence type="ECO:0000313" key="6">
    <source>
        <dbReference type="EMBL" id="KAG6403886.1"/>
    </source>
</evidence>
<dbReference type="PANTHER" id="PTHR11183">
    <property type="entry name" value="GLYCOGENIN SUBFAMILY MEMBER"/>
    <property type="match status" value="1"/>
</dbReference>
<keyword evidence="5" id="KW-0812">Transmembrane</keyword>
<sequence>MAASKPSRRKPFTFPAIIFLATLVTFNIQYLIQLHQEVQNAVNHRTTATSLNWFEFVARELGHEAINVALVNMDDETTLPHKIPTKGEIVKVDFDRVVEAVQWSHLYPEWIDETNAKCPNVPMPVFENYDQLDVVVARVPPDEFGLKDVFRLQVNLVVANLLVRCGRVQSGISRPIFAVFIGASGPMSEIFRCDDLVLHDADYWIHRPELTRIRQIVLMPVGSCQLNPPLPHIGKELGIERLKQPREAYATIVHSTETYVCGAIALARSIIKLNTTKDLILLADYHISPKSINGLQSAGWKIKQIKRIRNPHSKKKSYNEWNYSKLRLWQLTDYDKIIFIDSDFIVTKSLDNFFKYPGISARGNNQDRFNSGLMLLEPSMCTFRRLMEKRWVVRSYNGGDQGYLNEMFPWWHRLPNKINHLTYFDPNNGDEDREHVVESDVYAIHYLGWKPWWCYRDYDCNWDGPKNKKFASDSANNIWWDVYDKASDEMKENCFLTPEMYNRFWNNRKRAKEANLSDGHWRIKIRDPRLNNKL</sequence>
<dbReference type="AlphaFoldDB" id="A0A8X8ZGC6"/>
<keyword evidence="5" id="KW-1133">Transmembrane helix</keyword>
<organism evidence="6">
    <name type="scientific">Salvia splendens</name>
    <name type="common">Scarlet sage</name>
    <dbReference type="NCBI Taxonomy" id="180675"/>
    <lineage>
        <taxon>Eukaryota</taxon>
        <taxon>Viridiplantae</taxon>
        <taxon>Streptophyta</taxon>
        <taxon>Embryophyta</taxon>
        <taxon>Tracheophyta</taxon>
        <taxon>Spermatophyta</taxon>
        <taxon>Magnoliopsida</taxon>
        <taxon>eudicotyledons</taxon>
        <taxon>Gunneridae</taxon>
        <taxon>Pentapetalae</taxon>
        <taxon>asterids</taxon>
        <taxon>lamiids</taxon>
        <taxon>Lamiales</taxon>
        <taxon>Lamiaceae</taxon>
        <taxon>Nepetoideae</taxon>
        <taxon>Mentheae</taxon>
        <taxon>Salviinae</taxon>
        <taxon>Salvia</taxon>
        <taxon>Salvia subgen. Calosphace</taxon>
        <taxon>core Calosphace</taxon>
    </lineage>
</organism>